<evidence type="ECO:0000313" key="3">
    <source>
        <dbReference type="EMBL" id="KAJ6824483.1"/>
    </source>
</evidence>
<comment type="caution">
    <text evidence="3">The sequence shown here is derived from an EMBL/GenBank/DDBJ whole genome shotgun (WGS) entry which is preliminary data.</text>
</comment>
<protein>
    <recommendedName>
        <fullName evidence="5">Transposase, Ptta/En/Spm, plant</fullName>
    </recommendedName>
</protein>
<evidence type="ECO:0000313" key="4">
    <source>
        <dbReference type="Proteomes" id="UP001140949"/>
    </source>
</evidence>
<dbReference type="PANTHER" id="PTHR33144">
    <property type="entry name" value="OS10G0409366 PROTEIN-RELATED"/>
    <property type="match status" value="1"/>
</dbReference>
<evidence type="ECO:0000256" key="2">
    <source>
        <dbReference type="SAM" id="MobiDB-lite"/>
    </source>
</evidence>
<keyword evidence="1" id="KW-0175">Coiled coil</keyword>
<accession>A0AAX6G7M8</accession>
<dbReference type="Pfam" id="PF03004">
    <property type="entry name" value="Transposase_24"/>
    <property type="match status" value="1"/>
</dbReference>
<reference evidence="3" key="2">
    <citation type="submission" date="2023-04" db="EMBL/GenBank/DDBJ databases">
        <authorList>
            <person name="Bruccoleri R.E."/>
            <person name="Oakeley E.J."/>
            <person name="Faust A.-M."/>
            <person name="Dessus-Babus S."/>
            <person name="Altorfer M."/>
            <person name="Burckhardt D."/>
            <person name="Oertli M."/>
            <person name="Naumann U."/>
            <person name="Petersen F."/>
            <person name="Wong J."/>
        </authorList>
    </citation>
    <scope>NUCLEOTIDE SEQUENCE</scope>
    <source>
        <strain evidence="3">GSM-AAB239-AS_SAM_17_03QT</strain>
        <tissue evidence="3">Leaf</tissue>
    </source>
</reference>
<name>A0AAX6G7M8_IRIPA</name>
<evidence type="ECO:0008006" key="5">
    <source>
        <dbReference type="Google" id="ProtNLM"/>
    </source>
</evidence>
<dbReference type="AlphaFoldDB" id="A0AAX6G7M8"/>
<evidence type="ECO:0000256" key="1">
    <source>
        <dbReference type="SAM" id="Coils"/>
    </source>
</evidence>
<feature type="coiled-coil region" evidence="1">
    <location>
        <begin position="339"/>
        <end position="388"/>
    </location>
</feature>
<dbReference type="Proteomes" id="UP001140949">
    <property type="component" value="Unassembled WGS sequence"/>
</dbReference>
<reference evidence="3" key="1">
    <citation type="journal article" date="2023" name="GigaByte">
        <title>Genome assembly of the bearded iris, Iris pallida Lam.</title>
        <authorList>
            <person name="Bruccoleri R.E."/>
            <person name="Oakeley E.J."/>
            <person name="Faust A.M.E."/>
            <person name="Altorfer M."/>
            <person name="Dessus-Babus S."/>
            <person name="Burckhardt D."/>
            <person name="Oertli M."/>
            <person name="Naumann U."/>
            <person name="Petersen F."/>
            <person name="Wong J."/>
        </authorList>
    </citation>
    <scope>NUCLEOTIDE SEQUENCE</scope>
    <source>
        <strain evidence="3">GSM-AAB239-AS_SAM_17_03QT</strain>
    </source>
</reference>
<dbReference type="PANTHER" id="PTHR33144:SF47">
    <property type="entry name" value="LEUCINE-RICH REPEAT RESISTANCE PROTEIN"/>
    <property type="match status" value="1"/>
</dbReference>
<feature type="region of interest" description="Disordered" evidence="2">
    <location>
        <begin position="419"/>
        <end position="477"/>
    </location>
</feature>
<dbReference type="InterPro" id="IPR004252">
    <property type="entry name" value="Probable_transposase_24"/>
</dbReference>
<feature type="region of interest" description="Disordered" evidence="2">
    <location>
        <begin position="1"/>
        <end position="25"/>
    </location>
</feature>
<gene>
    <name evidence="3" type="ORF">M6B38_381755</name>
</gene>
<dbReference type="EMBL" id="JANAVB010021999">
    <property type="protein sequence ID" value="KAJ6824483.1"/>
    <property type="molecule type" value="Genomic_DNA"/>
</dbReference>
<feature type="compositionally biased region" description="Polar residues" evidence="2">
    <location>
        <begin position="1"/>
        <end position="10"/>
    </location>
</feature>
<keyword evidence="4" id="KW-1185">Reference proteome</keyword>
<sequence>MATSRRNQLNRGAMPTVIEEPEQVGANTVMVEPPLNWPPPTTSEEEEQTGVLFGNNEQLEDQVTDSNSSQEEHRRVRGPTLMHRGWAEDGGILDIHVNNLGQPVEETCSRLASNLGVLARNGHLAPLTYLDWRHVPDIRKDAIWTHIKENTNATDQMRKFMMASVGRKWKEWKAEVKRQGYTKYKTNEERLKHCPPRVEESQWPRLIYYWDSDKGKAKSEKNKAIRKNWTTPHTSGRTPHAEVRNKLANSIGYEPTRRMVYKETHVTKGKGPVNEIAAKAIQEMDELEAENPETGVARDDIYGRVMGRDRHGRVGTYGLGATPTMVFGPSYKLSQDERREIETQHQQELENLRRELEAENERVRREMMAENERNKTEMKEQMELQMQEKLSVVESRMNDRMEAQIQNLLESHLRDMGAFSQSPRDVSSGTEHSAHIQSEVQSRRQTQLSKRIQLQPPKQAQLQRPKQAQTHTVPRSQLRSYCEDLMAMKRAKKN</sequence>
<organism evidence="3 4">
    <name type="scientific">Iris pallida</name>
    <name type="common">Sweet iris</name>
    <dbReference type="NCBI Taxonomy" id="29817"/>
    <lineage>
        <taxon>Eukaryota</taxon>
        <taxon>Viridiplantae</taxon>
        <taxon>Streptophyta</taxon>
        <taxon>Embryophyta</taxon>
        <taxon>Tracheophyta</taxon>
        <taxon>Spermatophyta</taxon>
        <taxon>Magnoliopsida</taxon>
        <taxon>Liliopsida</taxon>
        <taxon>Asparagales</taxon>
        <taxon>Iridaceae</taxon>
        <taxon>Iridoideae</taxon>
        <taxon>Irideae</taxon>
        <taxon>Iris</taxon>
    </lineage>
</organism>
<proteinExistence type="predicted"/>